<evidence type="ECO:0000313" key="5">
    <source>
        <dbReference type="EMBL" id="KAH9361725.1"/>
    </source>
</evidence>
<feature type="compositionally biased region" description="Polar residues" evidence="2">
    <location>
        <begin position="7"/>
        <end position="20"/>
    </location>
</feature>
<feature type="coiled-coil region" evidence="1">
    <location>
        <begin position="47"/>
        <end position="102"/>
    </location>
</feature>
<feature type="domain" description="Transposable element P transposase-like RNase H" evidence="3">
    <location>
        <begin position="163"/>
        <end position="294"/>
    </location>
</feature>
<sequence length="755" mass="84295">MPPEQVCSPSASSPSNTLEDNLSYAEGSSPAPLCIDVRDVQSAHSSCAELNKQLADVTRKYGQLQDAHSKANATIQGLKKKVQKLESNVENMGKRMKFLNEDQVESLSRKGNQGSTWSPQTIQQALKIKLSCGTTGYETLRKLGYPLPSNRTLTRRLHGLEFMPGILTDVVNLLKLKAETMEDVEKDCALFLDEMEIAEGYELDRSADVVFGGTTLPLRPDEPAQHALVFMVGGLTQRWKRVIAYHFTGSHVDGNTLKEYVLQIVRLCHDISLRIRVVTSDMGASNRAMWRELGFSSHRNSRTVCSIAHPCLEDKELYFSADAAHVLKNIRGQLLNSEVFTLSESAVKEHSLPSNKVKIKHVRAVIEHDSDKELKVAPKLSEVHVSKGHFSKMKVGVAVQFFRDAPSAIRYLIKQKVLKPKAETTAWFLELVSKWYTIMSSRHPSTALSLQNMDKYYSAIDTLKLAIEIMQGMKAGGSAQWKPSQAGLLIATTVVLQLQDILLKSEGYEYFLTSRILQDCLENLFSVIRLRKPVPNAYDMKCALKLVCVSQFLYTPTTTSYDVDDGQFLVDLLSKGLQEHAEAEPEAIDDDEIPFVEELSSVDCGILFHIGGFLLKGIIKAVGACEHCKTAVLGNSISEHSYLTALKEYVRDGNNLHYPSDAVMRTLKYCEELFRGIITWTDSVLTMKSPLQAVTTYLSKMSRCNLQTCEQHKETVEKMLIASFARLRLRIHLRQVAKRVVDGNASKTCAGVNLP</sequence>
<dbReference type="AlphaFoldDB" id="A0A9J6FFH3"/>
<keyword evidence="6" id="KW-1185">Reference proteome</keyword>
<dbReference type="OMA" id="HHEGTAT"/>
<evidence type="ECO:0000256" key="1">
    <source>
        <dbReference type="SAM" id="Coils"/>
    </source>
</evidence>
<reference evidence="5 6" key="1">
    <citation type="journal article" date="2020" name="Cell">
        <title>Large-Scale Comparative Analyses of Tick Genomes Elucidate Their Genetic Diversity and Vector Capacities.</title>
        <authorList>
            <consortium name="Tick Genome and Microbiome Consortium (TIGMIC)"/>
            <person name="Jia N."/>
            <person name="Wang J."/>
            <person name="Shi W."/>
            <person name="Du L."/>
            <person name="Sun Y."/>
            <person name="Zhan W."/>
            <person name="Jiang J.F."/>
            <person name="Wang Q."/>
            <person name="Zhang B."/>
            <person name="Ji P."/>
            <person name="Bell-Sakyi L."/>
            <person name="Cui X.M."/>
            <person name="Yuan T.T."/>
            <person name="Jiang B.G."/>
            <person name="Yang W.F."/>
            <person name="Lam T.T."/>
            <person name="Chang Q.C."/>
            <person name="Ding S.J."/>
            <person name="Wang X.J."/>
            <person name="Zhu J.G."/>
            <person name="Ruan X.D."/>
            <person name="Zhao L."/>
            <person name="Wei J.T."/>
            <person name="Ye R.Z."/>
            <person name="Que T.C."/>
            <person name="Du C.H."/>
            <person name="Zhou Y.H."/>
            <person name="Cheng J.X."/>
            <person name="Dai P.F."/>
            <person name="Guo W.B."/>
            <person name="Han X.H."/>
            <person name="Huang E.J."/>
            <person name="Li L.F."/>
            <person name="Wei W."/>
            <person name="Gao Y.C."/>
            <person name="Liu J.Z."/>
            <person name="Shao H.Z."/>
            <person name="Wang X."/>
            <person name="Wang C.C."/>
            <person name="Yang T.C."/>
            <person name="Huo Q.B."/>
            <person name="Li W."/>
            <person name="Chen H.Y."/>
            <person name="Chen S.E."/>
            <person name="Zhou L.G."/>
            <person name="Ni X.B."/>
            <person name="Tian J.H."/>
            <person name="Sheng Y."/>
            <person name="Liu T."/>
            <person name="Pan Y.S."/>
            <person name="Xia L.Y."/>
            <person name="Li J."/>
            <person name="Zhao F."/>
            <person name="Cao W.C."/>
        </authorList>
    </citation>
    <scope>NUCLEOTIDE SEQUENCE [LARGE SCALE GENOMIC DNA]</scope>
    <source>
        <strain evidence="5">HaeL-2018</strain>
    </source>
</reference>
<dbReference type="OrthoDB" id="6503130at2759"/>
<gene>
    <name evidence="5" type="ORF">HPB48_005122</name>
</gene>
<organism evidence="5 6">
    <name type="scientific">Haemaphysalis longicornis</name>
    <name type="common">Bush tick</name>
    <dbReference type="NCBI Taxonomy" id="44386"/>
    <lineage>
        <taxon>Eukaryota</taxon>
        <taxon>Metazoa</taxon>
        <taxon>Ecdysozoa</taxon>
        <taxon>Arthropoda</taxon>
        <taxon>Chelicerata</taxon>
        <taxon>Arachnida</taxon>
        <taxon>Acari</taxon>
        <taxon>Parasitiformes</taxon>
        <taxon>Ixodida</taxon>
        <taxon>Ixodoidea</taxon>
        <taxon>Ixodidae</taxon>
        <taxon>Haemaphysalinae</taxon>
        <taxon>Haemaphysalis</taxon>
    </lineage>
</organism>
<dbReference type="VEuPathDB" id="VectorBase:HLOH_046730"/>
<evidence type="ECO:0000259" key="3">
    <source>
        <dbReference type="Pfam" id="PF21787"/>
    </source>
</evidence>
<dbReference type="InterPro" id="IPR048365">
    <property type="entry name" value="TNP-like_RNaseH_N"/>
</dbReference>
<dbReference type="EMBL" id="JABSTR010000001">
    <property type="protein sequence ID" value="KAH9361725.1"/>
    <property type="molecule type" value="Genomic_DNA"/>
</dbReference>
<evidence type="ECO:0008006" key="7">
    <source>
        <dbReference type="Google" id="ProtNLM"/>
    </source>
</evidence>
<feature type="domain" description="Transposable element P transposase-like GTP-binding insertion" evidence="4">
    <location>
        <begin position="325"/>
        <end position="445"/>
    </location>
</feature>
<dbReference type="Pfam" id="PF21787">
    <property type="entry name" value="TNP-like_RNaseH_N"/>
    <property type="match status" value="1"/>
</dbReference>
<evidence type="ECO:0000259" key="4">
    <source>
        <dbReference type="Pfam" id="PF21788"/>
    </source>
</evidence>
<name>A0A9J6FFH3_HAELO</name>
<proteinExistence type="predicted"/>
<evidence type="ECO:0000313" key="6">
    <source>
        <dbReference type="Proteomes" id="UP000821853"/>
    </source>
</evidence>
<dbReference type="InterPro" id="IPR048366">
    <property type="entry name" value="TNP-like_GBD"/>
</dbReference>
<keyword evidence="1" id="KW-0175">Coiled coil</keyword>
<comment type="caution">
    <text evidence="5">The sequence shown here is derived from an EMBL/GenBank/DDBJ whole genome shotgun (WGS) entry which is preliminary data.</text>
</comment>
<dbReference type="Pfam" id="PF21788">
    <property type="entry name" value="TNP-like_GBD"/>
    <property type="match status" value="1"/>
</dbReference>
<accession>A0A9J6FFH3</accession>
<evidence type="ECO:0000256" key="2">
    <source>
        <dbReference type="SAM" id="MobiDB-lite"/>
    </source>
</evidence>
<dbReference type="Proteomes" id="UP000821853">
    <property type="component" value="Chromosome 1"/>
</dbReference>
<feature type="region of interest" description="Disordered" evidence="2">
    <location>
        <begin position="1"/>
        <end position="24"/>
    </location>
</feature>
<protein>
    <recommendedName>
        <fullName evidence="7">Tick transposon</fullName>
    </recommendedName>
</protein>